<protein>
    <submittedName>
        <fullName evidence="2">Uncharacterized protein</fullName>
    </submittedName>
</protein>
<reference evidence="2" key="1">
    <citation type="submission" date="2020-05" db="EMBL/GenBank/DDBJ databases">
        <authorList>
            <person name="Chiriac C."/>
            <person name="Salcher M."/>
            <person name="Ghai R."/>
            <person name="Kavagutti S V."/>
        </authorList>
    </citation>
    <scope>NUCLEOTIDE SEQUENCE</scope>
</reference>
<proteinExistence type="predicted"/>
<sequence length="63" mass="7420">MSRYMEIINISAMTGKLLDEGEVIAEYKVETCDKCARITQLDKFGYQKSDPYENIIWFCKECR</sequence>
<evidence type="ECO:0000313" key="2">
    <source>
        <dbReference type="EMBL" id="CAB4189817.1"/>
    </source>
</evidence>
<evidence type="ECO:0000313" key="1">
    <source>
        <dbReference type="EMBL" id="CAB4145412.1"/>
    </source>
</evidence>
<gene>
    <name evidence="2" type="ORF">UFOVP1206_18</name>
    <name evidence="1" type="ORF">UFOVP480_8</name>
</gene>
<dbReference type="EMBL" id="LR796450">
    <property type="protein sequence ID" value="CAB4145412.1"/>
    <property type="molecule type" value="Genomic_DNA"/>
</dbReference>
<organism evidence="2">
    <name type="scientific">uncultured Caudovirales phage</name>
    <dbReference type="NCBI Taxonomy" id="2100421"/>
    <lineage>
        <taxon>Viruses</taxon>
        <taxon>Duplodnaviria</taxon>
        <taxon>Heunggongvirae</taxon>
        <taxon>Uroviricota</taxon>
        <taxon>Caudoviricetes</taxon>
        <taxon>Peduoviridae</taxon>
        <taxon>Maltschvirus</taxon>
        <taxon>Maltschvirus maltsch</taxon>
    </lineage>
</organism>
<accession>A0A6J5R5F5</accession>
<name>A0A6J5R5F5_9CAUD</name>
<dbReference type="EMBL" id="LR797144">
    <property type="protein sequence ID" value="CAB4189817.1"/>
    <property type="molecule type" value="Genomic_DNA"/>
</dbReference>